<dbReference type="PATRIC" id="fig|1035195.3.peg.1923"/>
<dbReference type="Pfam" id="PF00534">
    <property type="entry name" value="Glycos_transf_1"/>
    <property type="match status" value="1"/>
</dbReference>
<dbReference type="AlphaFoldDB" id="L1MDA3"/>
<dbReference type="Gene3D" id="3.40.50.2000">
    <property type="entry name" value="Glycogen Phosphorylase B"/>
    <property type="match status" value="2"/>
</dbReference>
<dbReference type="Proteomes" id="UP000010445">
    <property type="component" value="Unassembled WGS sequence"/>
</dbReference>
<reference evidence="4 5" key="1">
    <citation type="submission" date="2012-05" db="EMBL/GenBank/DDBJ databases">
        <authorList>
            <person name="Weinstock G."/>
            <person name="Sodergren E."/>
            <person name="Lobos E.A."/>
            <person name="Fulton L."/>
            <person name="Fulton R."/>
            <person name="Courtney L."/>
            <person name="Fronick C."/>
            <person name="O'Laughlin M."/>
            <person name="Godfrey J."/>
            <person name="Wilson R.M."/>
            <person name="Miner T."/>
            <person name="Farmer C."/>
            <person name="Delehaunty K."/>
            <person name="Cordes M."/>
            <person name="Minx P."/>
            <person name="Tomlinson C."/>
            <person name="Chen J."/>
            <person name="Wollam A."/>
            <person name="Pepin K.H."/>
            <person name="Bhonagiri V."/>
            <person name="Zhang X."/>
            <person name="Suruliraj S."/>
            <person name="Warren W."/>
            <person name="Mitreva M."/>
            <person name="Mardis E.R."/>
            <person name="Wilson R.K."/>
        </authorList>
    </citation>
    <scope>NUCLEOTIDE SEQUENCE [LARGE SCALE GENOMIC DNA]</scope>
    <source>
        <strain evidence="4 5">F0235</strain>
    </source>
</reference>
<evidence type="ECO:0000259" key="2">
    <source>
        <dbReference type="Pfam" id="PF00534"/>
    </source>
</evidence>
<dbReference type="InterPro" id="IPR047691">
    <property type="entry name" value="PelF-like"/>
</dbReference>
<dbReference type="PANTHER" id="PTHR12526">
    <property type="entry name" value="GLYCOSYLTRANSFERASE"/>
    <property type="match status" value="1"/>
</dbReference>
<dbReference type="InterPro" id="IPR022622">
    <property type="entry name" value="DUF3492"/>
</dbReference>
<evidence type="ECO:0000313" key="5">
    <source>
        <dbReference type="Proteomes" id="UP000010445"/>
    </source>
</evidence>
<sequence>MVKTRRPNENFELEEVDVAIVAESTYPFLKGGVSAVVHDIITNNPELTFGIIHIAWDSESPTEYLYDVPGNVLWVDMIYLSMAETSVALQKLFDSTAELNGHSPNEVAKKLMYALDQVTRDNPQPLWDLYDEAVNPLTRSYRLWPVFPTKAMMQQSIKMVGNAEDMSVGTLFWQLRDFFSLAFAITDRVQPPAKVYHAHTTGYASVIAACGARQHNGSFLLTEHNLYVRDTVNTLLDRRMDLPITRTSHLELPKNTVEYFWTRWWVEMGAWLYPSADHITYLYPLAITEAEALGGIPSKSEVLPNGMEWDDFSYGRLRRREALDDIVSGRKQNWRFACIARVVPIKGIIELIDSVAHLVRMGYTNFTVDVLGPTDHIPEYYRRCVAYAEKIGVSDRVVFRGTVKVREVIHDYDALVLASFNEGQPIVVLESMACGLPVVGTNVGGMDQVVRDPLPDLDGGEVGPCGILVEPGDSEGLAKGIATLMGSGEAYREWYENALVRLQGTFLMPVVMSRYNAIYRRLGAASTPASLPNADLARGEDDVREGGFLRRPKGSQLFGWGTTRNPETVRTGQLMGGYFRRQK</sequence>
<dbReference type="STRING" id="1035195.HMPREF9997_02147"/>
<keyword evidence="1 4" id="KW-0808">Transferase</keyword>
<dbReference type="GO" id="GO:0016757">
    <property type="term" value="F:glycosyltransferase activity"/>
    <property type="evidence" value="ECO:0007669"/>
    <property type="project" value="InterPro"/>
</dbReference>
<dbReference type="NCBIfam" id="NF038011">
    <property type="entry name" value="PelF"/>
    <property type="match status" value="1"/>
</dbReference>
<dbReference type="SUPFAM" id="SSF53756">
    <property type="entry name" value="UDP-Glycosyltransferase/glycogen phosphorylase"/>
    <property type="match status" value="1"/>
</dbReference>
<organism evidence="4 5">
    <name type="scientific">Corynebacterium durum F0235</name>
    <dbReference type="NCBI Taxonomy" id="1035195"/>
    <lineage>
        <taxon>Bacteria</taxon>
        <taxon>Bacillati</taxon>
        <taxon>Actinomycetota</taxon>
        <taxon>Actinomycetes</taxon>
        <taxon>Mycobacteriales</taxon>
        <taxon>Corynebacteriaceae</taxon>
        <taxon>Corynebacterium</taxon>
    </lineage>
</organism>
<keyword evidence="5" id="KW-1185">Reference proteome</keyword>
<dbReference type="EMBL" id="AMEM01000034">
    <property type="protein sequence ID" value="EKX88921.1"/>
    <property type="molecule type" value="Genomic_DNA"/>
</dbReference>
<dbReference type="eggNOG" id="COG0438">
    <property type="taxonomic scope" value="Bacteria"/>
</dbReference>
<comment type="caution">
    <text evidence="4">The sequence shown here is derived from an EMBL/GenBank/DDBJ whole genome shotgun (WGS) entry which is preliminary data.</text>
</comment>
<dbReference type="OrthoDB" id="477186at2"/>
<accession>L1MDA3</accession>
<dbReference type="Pfam" id="PF11997">
    <property type="entry name" value="DUF3492"/>
    <property type="match status" value="1"/>
</dbReference>
<proteinExistence type="predicted"/>
<evidence type="ECO:0000313" key="4">
    <source>
        <dbReference type="EMBL" id="EKX88921.1"/>
    </source>
</evidence>
<evidence type="ECO:0000256" key="1">
    <source>
        <dbReference type="ARBA" id="ARBA00022679"/>
    </source>
</evidence>
<dbReference type="HOGENOM" id="CLU_009583_32_1_11"/>
<feature type="domain" description="DUF3492" evidence="3">
    <location>
        <begin position="17"/>
        <end position="286"/>
    </location>
</feature>
<dbReference type="RefSeq" id="WP_006061571.1">
    <property type="nucleotide sequence ID" value="NZ_KB290820.1"/>
</dbReference>
<evidence type="ECO:0000259" key="3">
    <source>
        <dbReference type="Pfam" id="PF11997"/>
    </source>
</evidence>
<gene>
    <name evidence="4" type="ORF">HMPREF9997_02147</name>
</gene>
<dbReference type="InterPro" id="IPR001296">
    <property type="entry name" value="Glyco_trans_1"/>
</dbReference>
<name>L1MDA3_9CORY</name>
<feature type="domain" description="Glycosyl transferase family 1" evidence="2">
    <location>
        <begin position="331"/>
        <end position="498"/>
    </location>
</feature>
<protein>
    <submittedName>
        <fullName evidence="4">Glycosyltransferase, group 1 family protein</fullName>
    </submittedName>
</protein>